<evidence type="ECO:0000313" key="2">
    <source>
        <dbReference type="EMBL" id="SFE39326.1"/>
    </source>
</evidence>
<evidence type="ECO:0000256" key="1">
    <source>
        <dbReference type="SAM" id="MobiDB-lite"/>
    </source>
</evidence>
<name>A0A1I2A670_9ACTN</name>
<feature type="compositionally biased region" description="Basic and acidic residues" evidence="1">
    <location>
        <begin position="1"/>
        <end position="11"/>
    </location>
</feature>
<evidence type="ECO:0000313" key="3">
    <source>
        <dbReference type="Proteomes" id="UP000198716"/>
    </source>
</evidence>
<sequence length="291" mass="32519">MSQPEPPREPGETEAPGMLDQHGQQEMIQRIGRGIVHTLPPGWQEVSVRYRAVGSYRELAAELIAPNGTGIPVAMTSEVGELFAELRHGMYQPQRGTWVSATYRLSRPASYSVDFNGDHSPDWEQEPPHTEFAAELSQYPRATHNIPGWLAERAGMSTPGAATSPEQLHRADVFDGTDAVGRPVTNRQALTPEERDRVLEYLERAPVVLAARGYDSDRLDPYGKAAVPMTFHTDGSWIWPGAVGYYLRTHELAPQPELVEHIREREFQLPYVDDEARELAVSVITAEQNSR</sequence>
<dbReference type="Proteomes" id="UP000198716">
    <property type="component" value="Unassembled WGS sequence"/>
</dbReference>
<keyword evidence="3" id="KW-1185">Reference proteome</keyword>
<feature type="region of interest" description="Disordered" evidence="1">
    <location>
        <begin position="1"/>
        <end position="20"/>
    </location>
</feature>
<proteinExistence type="predicted"/>
<dbReference type="EMBL" id="FOMZ01000012">
    <property type="protein sequence ID" value="SFE39326.1"/>
    <property type="molecule type" value="Genomic_DNA"/>
</dbReference>
<protein>
    <submittedName>
        <fullName evidence="2">Uncharacterized protein</fullName>
    </submittedName>
</protein>
<reference evidence="3" key="1">
    <citation type="submission" date="2016-10" db="EMBL/GenBank/DDBJ databases">
        <authorList>
            <person name="Varghese N."/>
            <person name="Submissions S."/>
        </authorList>
    </citation>
    <scope>NUCLEOTIDE SEQUENCE [LARGE SCALE GENOMIC DNA]</scope>
    <source>
        <strain evidence="3">DSM 45004</strain>
    </source>
</reference>
<dbReference type="SUPFAM" id="SSF160424">
    <property type="entry name" value="BH3703-like"/>
    <property type="match status" value="1"/>
</dbReference>
<dbReference type="AlphaFoldDB" id="A0A1I2A670"/>
<accession>A0A1I2A670</accession>
<gene>
    <name evidence="2" type="ORF">SAMN04487819_112145</name>
</gene>
<dbReference type="RefSeq" id="WP_092928544.1">
    <property type="nucleotide sequence ID" value="NZ_FOMZ01000012.1"/>
</dbReference>
<organism evidence="2 3">
    <name type="scientific">Actinopolyspora alba</name>
    <dbReference type="NCBI Taxonomy" id="673379"/>
    <lineage>
        <taxon>Bacteria</taxon>
        <taxon>Bacillati</taxon>
        <taxon>Actinomycetota</taxon>
        <taxon>Actinomycetes</taxon>
        <taxon>Actinopolysporales</taxon>
        <taxon>Actinopolysporaceae</taxon>
        <taxon>Actinopolyspora</taxon>
        <taxon>Actinopolyspora alba group</taxon>
    </lineage>
</organism>
<dbReference type="InterPro" id="IPR036170">
    <property type="entry name" value="YezG-like_sf"/>
</dbReference>